<dbReference type="PROSITE" id="PS50801">
    <property type="entry name" value="STAS"/>
    <property type="match status" value="1"/>
</dbReference>
<dbReference type="InterPro" id="IPR002645">
    <property type="entry name" value="STAS_dom"/>
</dbReference>
<accession>A0A5S4FCI7</accession>
<dbReference type="Gene3D" id="3.30.750.24">
    <property type="entry name" value="STAS domain"/>
    <property type="match status" value="1"/>
</dbReference>
<dbReference type="Pfam" id="PF01740">
    <property type="entry name" value="STAS"/>
    <property type="match status" value="1"/>
</dbReference>
<dbReference type="OrthoDB" id="3577449at2"/>
<comment type="caution">
    <text evidence="4">The sequence shown here is derived from an EMBL/GenBank/DDBJ whole genome shotgun (WGS) entry which is preliminary data.</text>
</comment>
<feature type="domain" description="STAS" evidence="3">
    <location>
        <begin position="4"/>
        <end position="112"/>
    </location>
</feature>
<dbReference type="InterPro" id="IPR003658">
    <property type="entry name" value="Anti-sigma_ant"/>
</dbReference>
<dbReference type="AlphaFoldDB" id="A0A5S4FCI7"/>
<dbReference type="CDD" id="cd07043">
    <property type="entry name" value="STAS_anti-anti-sigma_factors"/>
    <property type="match status" value="1"/>
</dbReference>
<protein>
    <recommendedName>
        <fullName evidence="2">Anti-sigma factor antagonist</fullName>
    </recommendedName>
</protein>
<dbReference type="PANTHER" id="PTHR33495:SF2">
    <property type="entry name" value="ANTI-SIGMA FACTOR ANTAGONIST TM_1081-RELATED"/>
    <property type="match status" value="1"/>
</dbReference>
<evidence type="ECO:0000313" key="5">
    <source>
        <dbReference type="Proteomes" id="UP000309128"/>
    </source>
</evidence>
<proteinExistence type="inferred from homology"/>
<comment type="similarity">
    <text evidence="1 2">Belongs to the anti-sigma-factor antagonist family.</text>
</comment>
<evidence type="ECO:0000256" key="1">
    <source>
        <dbReference type="ARBA" id="ARBA00009013"/>
    </source>
</evidence>
<gene>
    <name evidence="4" type="ORF">ETD86_26725</name>
</gene>
<dbReference type="SUPFAM" id="SSF52091">
    <property type="entry name" value="SpoIIaa-like"/>
    <property type="match status" value="1"/>
</dbReference>
<evidence type="ECO:0000313" key="4">
    <source>
        <dbReference type="EMBL" id="TMR15665.1"/>
    </source>
</evidence>
<evidence type="ECO:0000256" key="2">
    <source>
        <dbReference type="RuleBase" id="RU003749"/>
    </source>
</evidence>
<dbReference type="PANTHER" id="PTHR33495">
    <property type="entry name" value="ANTI-SIGMA FACTOR ANTAGONIST TM_1081-RELATED-RELATED"/>
    <property type="match status" value="1"/>
</dbReference>
<evidence type="ECO:0000259" key="3">
    <source>
        <dbReference type="PROSITE" id="PS50801"/>
    </source>
</evidence>
<organism evidence="4 5">
    <name type="scientific">Nonomuraea turkmeniaca</name>
    <dbReference type="NCBI Taxonomy" id="103838"/>
    <lineage>
        <taxon>Bacteria</taxon>
        <taxon>Bacillati</taxon>
        <taxon>Actinomycetota</taxon>
        <taxon>Actinomycetes</taxon>
        <taxon>Streptosporangiales</taxon>
        <taxon>Streptosporangiaceae</taxon>
        <taxon>Nonomuraea</taxon>
    </lineage>
</organism>
<dbReference type="InterPro" id="IPR036513">
    <property type="entry name" value="STAS_dom_sf"/>
</dbReference>
<dbReference type="GO" id="GO:0043856">
    <property type="term" value="F:anti-sigma factor antagonist activity"/>
    <property type="evidence" value="ECO:0007669"/>
    <property type="project" value="InterPro"/>
</dbReference>
<sequence length="112" mass="12575">MDQLDVNVELRDRHAVVRVRGAIDLTTAALLGSMLENIRHPGGGCRVEVDLDQVSFMDCSGLSELLRAKQHLWRQGRSIKLVNCSPQVDRLLEMAGLDHRLDAPWYGRDARA</sequence>
<dbReference type="Proteomes" id="UP000309128">
    <property type="component" value="Unassembled WGS sequence"/>
</dbReference>
<keyword evidence="5" id="KW-1185">Reference proteome</keyword>
<dbReference type="NCBIfam" id="TIGR00377">
    <property type="entry name" value="ant_ant_sig"/>
    <property type="match status" value="1"/>
</dbReference>
<dbReference type="RefSeq" id="WP_138668919.1">
    <property type="nucleotide sequence ID" value="NZ_VCKY01000098.1"/>
</dbReference>
<dbReference type="EMBL" id="VCKY01000098">
    <property type="protein sequence ID" value="TMR15665.1"/>
    <property type="molecule type" value="Genomic_DNA"/>
</dbReference>
<name>A0A5S4FCI7_9ACTN</name>
<reference evidence="4 5" key="1">
    <citation type="submission" date="2019-05" db="EMBL/GenBank/DDBJ databases">
        <title>Draft genome sequence of Nonomuraea turkmeniaca DSM 43926.</title>
        <authorList>
            <person name="Saricaoglu S."/>
            <person name="Isik K."/>
        </authorList>
    </citation>
    <scope>NUCLEOTIDE SEQUENCE [LARGE SCALE GENOMIC DNA]</scope>
    <source>
        <strain evidence="4 5">DSM 43926</strain>
    </source>
</reference>